<feature type="region of interest" description="Disordered" evidence="4">
    <location>
        <begin position="246"/>
        <end position="276"/>
    </location>
</feature>
<gene>
    <name evidence="6" type="primary">eps8l3a</name>
</gene>
<dbReference type="InterPro" id="IPR035462">
    <property type="entry name" value="Eps8_SH3"/>
</dbReference>
<dbReference type="PANTHER" id="PTHR12287:SF22">
    <property type="entry name" value="EPIDERMAL GROWTH FACTOR RECEPTOR KINASE SUBSTRATE 8-LIKE PROTEIN 3"/>
    <property type="match status" value="1"/>
</dbReference>
<sequence length="625" mass="70722">MFRRNSPYEFDTSSYSGSMRSNGYSTLDEVSSQASGLSRPSAKSIYLQRKEYVTTVNKMMDKFQYRVEVSYHTFIIQLRLTYKGECDPRLLQHLFSCELDGKELISVHDCVERLKLLDQMGRVWAQEMMLEVRGDYLLLTDIQTKEELEVMALNDVQDMIAVLNVGGFNSLLTVTVNSRRKRTTTVLMFQCEDVRADYIERNLLQAISRRRKESTNRRATPSVSEETEVDPVERWAVPDYVNEQEMVLPQDDDDNDDEEETRMSHLSINEEEPPRLYTEQDKNVDTLNHILNDIEIFIGEIAAVNAKNAKKKKKKKKGKALQGMPPEQVFAEHLRKIKYGFNLLGLLNGHISNPSAPEIVHSLFSALAFVVSHCAVTLPPSIVTPRLSPETVRLMSDEATEGEDQLWQSLGDAWSISSTQWPEEDEDIQTYDPQFFDGWQPPEVSAAAESSEAGIGQDSEQSASQQRTPKGTPPRQSPRKSRSGLSRPRSMLVKYDFTSRNQQELTVIKGESVEVLDMSKQWWKVRNGRGQEGFVPNNVLGDAANPADEETEVSTALTKKSKPTEVKAWLEDKGFTKITVRCLGGLSGSMLLGMSREELKMVCPEEGGRVFFQLQTVKSSLVVSD</sequence>
<dbReference type="SMART" id="SM00326">
    <property type="entry name" value="SH3"/>
    <property type="match status" value="1"/>
</dbReference>
<feature type="domain" description="SH3" evidence="5">
    <location>
        <begin position="486"/>
        <end position="545"/>
    </location>
</feature>
<dbReference type="GO" id="GO:1900029">
    <property type="term" value="P:positive regulation of ruffle assembly"/>
    <property type="evidence" value="ECO:0007669"/>
    <property type="project" value="TreeGrafter"/>
</dbReference>
<dbReference type="AlphaFoldDB" id="A0A8C5EAQ7"/>
<evidence type="ECO:0000256" key="2">
    <source>
        <dbReference type="ARBA" id="ARBA00022443"/>
    </source>
</evidence>
<dbReference type="InterPro" id="IPR036028">
    <property type="entry name" value="SH3-like_dom_sf"/>
</dbReference>
<dbReference type="Pfam" id="PF18016">
    <property type="entry name" value="SAM_3"/>
    <property type="match status" value="1"/>
</dbReference>
<dbReference type="Gene3D" id="2.30.29.30">
    <property type="entry name" value="Pleckstrin-homology domain (PH domain)/Phosphotyrosine-binding domain (PTB)"/>
    <property type="match status" value="1"/>
</dbReference>
<dbReference type="GO" id="GO:0031982">
    <property type="term" value="C:vesicle"/>
    <property type="evidence" value="ECO:0007669"/>
    <property type="project" value="TreeGrafter"/>
</dbReference>
<evidence type="ECO:0000256" key="1">
    <source>
        <dbReference type="ARBA" id="ARBA00006197"/>
    </source>
</evidence>
<dbReference type="InterPro" id="IPR013761">
    <property type="entry name" value="SAM/pointed_sf"/>
</dbReference>
<dbReference type="CDD" id="cd11764">
    <property type="entry name" value="SH3_Eps8"/>
    <property type="match status" value="1"/>
</dbReference>
<dbReference type="GO" id="GO:0035023">
    <property type="term" value="P:regulation of Rho protein signal transduction"/>
    <property type="evidence" value="ECO:0007669"/>
    <property type="project" value="TreeGrafter"/>
</dbReference>
<reference evidence="6" key="3">
    <citation type="submission" date="2025-09" db="UniProtKB">
        <authorList>
            <consortium name="Ensembl"/>
        </authorList>
    </citation>
    <scope>IDENTIFICATION</scope>
</reference>
<dbReference type="InterPro" id="IPR011993">
    <property type="entry name" value="PH-like_dom_sf"/>
</dbReference>
<dbReference type="Pfam" id="PF00018">
    <property type="entry name" value="SH3_1"/>
    <property type="match status" value="1"/>
</dbReference>
<evidence type="ECO:0000259" key="5">
    <source>
        <dbReference type="PROSITE" id="PS50002"/>
    </source>
</evidence>
<dbReference type="GO" id="GO:0007266">
    <property type="term" value="P:Rho protein signal transduction"/>
    <property type="evidence" value="ECO:0007669"/>
    <property type="project" value="TreeGrafter"/>
</dbReference>
<keyword evidence="2 3" id="KW-0728">SH3 domain</keyword>
<feature type="compositionally biased region" description="Polar residues" evidence="4">
    <location>
        <begin position="458"/>
        <end position="469"/>
    </location>
</feature>
<dbReference type="GO" id="GO:0032587">
    <property type="term" value="C:ruffle membrane"/>
    <property type="evidence" value="ECO:0007669"/>
    <property type="project" value="TreeGrafter"/>
</dbReference>
<organism evidence="6 7">
    <name type="scientific">Gouania willdenowi</name>
    <name type="common">Blunt-snouted clingfish</name>
    <name type="synonym">Lepadogaster willdenowi</name>
    <dbReference type="NCBI Taxonomy" id="441366"/>
    <lineage>
        <taxon>Eukaryota</taxon>
        <taxon>Metazoa</taxon>
        <taxon>Chordata</taxon>
        <taxon>Craniata</taxon>
        <taxon>Vertebrata</taxon>
        <taxon>Euteleostomi</taxon>
        <taxon>Actinopterygii</taxon>
        <taxon>Neopterygii</taxon>
        <taxon>Teleostei</taxon>
        <taxon>Neoteleostei</taxon>
        <taxon>Acanthomorphata</taxon>
        <taxon>Ovalentaria</taxon>
        <taxon>Blenniimorphae</taxon>
        <taxon>Blenniiformes</taxon>
        <taxon>Gobiesocoidei</taxon>
        <taxon>Gobiesocidae</taxon>
        <taxon>Gobiesocinae</taxon>
        <taxon>Gouania</taxon>
    </lineage>
</organism>
<dbReference type="SUPFAM" id="SSF50729">
    <property type="entry name" value="PH domain-like"/>
    <property type="match status" value="1"/>
</dbReference>
<dbReference type="Pfam" id="PF22975">
    <property type="entry name" value="EPS8_2nd"/>
    <property type="match status" value="1"/>
</dbReference>
<keyword evidence="7" id="KW-1185">Reference proteome</keyword>
<evidence type="ECO:0000313" key="7">
    <source>
        <dbReference type="Proteomes" id="UP000694680"/>
    </source>
</evidence>
<dbReference type="Ensembl" id="ENSGWIT00000020963.1">
    <property type="protein sequence ID" value="ENSGWIP00000019042.1"/>
    <property type="gene ID" value="ENSGWIG00000010457.1"/>
</dbReference>
<dbReference type="InterPro" id="IPR001452">
    <property type="entry name" value="SH3_domain"/>
</dbReference>
<protein>
    <submittedName>
        <fullName evidence="6">Epidermal growth factor receptor kinase substrate 8-like</fullName>
    </submittedName>
</protein>
<dbReference type="PANTHER" id="PTHR12287">
    <property type="entry name" value="EPIDERMAL GROWTH FACTOR RECEPTOR KINASE SUBSTRATE EPS8-RELATED PROTEIN"/>
    <property type="match status" value="1"/>
</dbReference>
<name>A0A8C5EAQ7_GOUWI</name>
<reference evidence="6" key="1">
    <citation type="submission" date="2020-06" db="EMBL/GenBank/DDBJ databases">
        <authorList>
            <consortium name="Wellcome Sanger Institute Data Sharing"/>
        </authorList>
    </citation>
    <scope>NUCLEOTIDE SEQUENCE [LARGE SCALE GENOMIC DNA]</scope>
</reference>
<dbReference type="InterPro" id="IPR013625">
    <property type="entry name" value="PTB"/>
</dbReference>
<feature type="region of interest" description="Disordered" evidence="4">
    <location>
        <begin position="210"/>
        <end position="230"/>
    </location>
</feature>
<dbReference type="Gene3D" id="2.30.30.40">
    <property type="entry name" value="SH3 Domains"/>
    <property type="match status" value="1"/>
</dbReference>
<feature type="region of interest" description="Disordered" evidence="4">
    <location>
        <begin position="432"/>
        <end position="488"/>
    </location>
</feature>
<dbReference type="Proteomes" id="UP000694680">
    <property type="component" value="Chromosome 5"/>
</dbReference>
<dbReference type="Pfam" id="PF08416">
    <property type="entry name" value="PTB"/>
    <property type="match status" value="1"/>
</dbReference>
<evidence type="ECO:0000256" key="3">
    <source>
        <dbReference type="PROSITE-ProRule" id="PRU00192"/>
    </source>
</evidence>
<dbReference type="InterPro" id="IPR055093">
    <property type="entry name" value="EPS8_2nd"/>
</dbReference>
<evidence type="ECO:0000256" key="4">
    <source>
        <dbReference type="SAM" id="MobiDB-lite"/>
    </source>
</evidence>
<dbReference type="Gene3D" id="1.10.150.50">
    <property type="entry name" value="Transcription Factor, Ets-1"/>
    <property type="match status" value="1"/>
</dbReference>
<dbReference type="CDD" id="cd09540">
    <property type="entry name" value="SAM_EPS8-like"/>
    <property type="match status" value="1"/>
</dbReference>
<dbReference type="SUPFAM" id="SSF50044">
    <property type="entry name" value="SH3-domain"/>
    <property type="match status" value="1"/>
</dbReference>
<dbReference type="InterPro" id="IPR039801">
    <property type="entry name" value="EPS8-like"/>
</dbReference>
<dbReference type="InterPro" id="IPR041418">
    <property type="entry name" value="SAM_3"/>
</dbReference>
<feature type="compositionally biased region" description="Acidic residues" evidence="4">
    <location>
        <begin position="250"/>
        <end position="260"/>
    </location>
</feature>
<comment type="similarity">
    <text evidence="1">Belongs to the EPS8 family.</text>
</comment>
<accession>A0A8C5EAQ7</accession>
<feature type="compositionally biased region" description="Low complexity" evidence="4">
    <location>
        <begin position="443"/>
        <end position="453"/>
    </location>
</feature>
<evidence type="ECO:0000313" key="6">
    <source>
        <dbReference type="Ensembl" id="ENSGWIP00000019042.1"/>
    </source>
</evidence>
<dbReference type="PROSITE" id="PS50002">
    <property type="entry name" value="SH3"/>
    <property type="match status" value="1"/>
</dbReference>
<dbReference type="GO" id="GO:0003779">
    <property type="term" value="F:actin binding"/>
    <property type="evidence" value="ECO:0007669"/>
    <property type="project" value="TreeGrafter"/>
</dbReference>
<proteinExistence type="inferred from homology"/>
<reference evidence="6" key="2">
    <citation type="submission" date="2025-08" db="UniProtKB">
        <authorList>
            <consortium name="Ensembl"/>
        </authorList>
    </citation>
    <scope>IDENTIFICATION</scope>
</reference>